<dbReference type="RefSeq" id="WP_203879042.1">
    <property type="nucleotide sequence ID" value="NZ_BOOK01000056.1"/>
</dbReference>
<dbReference type="Pfam" id="PF01098">
    <property type="entry name" value="FTSW_RODA_SPOVE"/>
    <property type="match status" value="1"/>
</dbReference>
<feature type="transmembrane region" description="Helical" evidence="6">
    <location>
        <begin position="82"/>
        <end position="101"/>
    </location>
</feature>
<feature type="transmembrane region" description="Helical" evidence="6">
    <location>
        <begin position="267"/>
        <end position="286"/>
    </location>
</feature>
<feature type="transmembrane region" description="Helical" evidence="6">
    <location>
        <begin position="54"/>
        <end position="75"/>
    </location>
</feature>
<dbReference type="GO" id="GO:0051301">
    <property type="term" value="P:cell division"/>
    <property type="evidence" value="ECO:0007669"/>
    <property type="project" value="UniProtKB-KW"/>
</dbReference>
<reference evidence="7" key="1">
    <citation type="submission" date="2021-01" db="EMBL/GenBank/DDBJ databases">
        <title>Whole genome shotgun sequence of Planobispora takensis NBRC 109077.</title>
        <authorList>
            <person name="Komaki H."/>
            <person name="Tamura T."/>
        </authorList>
    </citation>
    <scope>NUCLEOTIDE SEQUENCE</scope>
    <source>
        <strain evidence="7">NBRC 109077</strain>
    </source>
</reference>
<proteinExistence type="predicted"/>
<keyword evidence="7" id="KW-0132">Cell division</keyword>
<dbReference type="GO" id="GO:0008360">
    <property type="term" value="P:regulation of cell shape"/>
    <property type="evidence" value="ECO:0007669"/>
    <property type="project" value="UniProtKB-KW"/>
</dbReference>
<dbReference type="GO" id="GO:0032153">
    <property type="term" value="C:cell division site"/>
    <property type="evidence" value="ECO:0007669"/>
    <property type="project" value="TreeGrafter"/>
</dbReference>
<feature type="transmembrane region" description="Helical" evidence="6">
    <location>
        <begin position="347"/>
        <end position="368"/>
    </location>
</feature>
<feature type="transmembrane region" description="Helical" evidence="6">
    <location>
        <begin position="113"/>
        <end position="134"/>
    </location>
</feature>
<protein>
    <submittedName>
        <fullName evidence="7">Cell division protein FtsW</fullName>
    </submittedName>
</protein>
<keyword evidence="3" id="KW-0133">Cell shape</keyword>
<keyword evidence="5 6" id="KW-0472">Membrane</keyword>
<evidence type="ECO:0000313" key="7">
    <source>
        <dbReference type="EMBL" id="GII04808.1"/>
    </source>
</evidence>
<keyword evidence="7" id="KW-0131">Cell cycle</keyword>
<evidence type="ECO:0000256" key="4">
    <source>
        <dbReference type="ARBA" id="ARBA00022989"/>
    </source>
</evidence>
<feature type="transmembrane region" description="Helical" evidence="6">
    <location>
        <begin position="389"/>
        <end position="410"/>
    </location>
</feature>
<dbReference type="GO" id="GO:0005886">
    <property type="term" value="C:plasma membrane"/>
    <property type="evidence" value="ECO:0007669"/>
    <property type="project" value="TreeGrafter"/>
</dbReference>
<sequence>MSVPTVSAPGAEAVPLPAKRRVAQLVMLASAVLIVMAAYAAVGMGIDQKIPSGMLTYGLGLGGFMLAAYLVLARFAPWADPLILPLVTLINGLGLVMIYRLEVGAGGKGGASATSQLLWTAVGVVVFSVTLIVLRDHRALQRLTYTAGAAGLLLLVSPLLPVLGQEINGARIWIGLAGFTLQPAELAKLALVIFFAGYLVAKRDVLALAGRRLLFIDLPRARDLGPILITWGLSLGVLILQKDLGSSLLIFGTFIAMLYIATQRTSWVLIGILLFVGGAILAGLAFDHVQARFEVYLNPEDDALYRRELGGSFQLMEGLFGMSQGGILGTGLGQGHPGLIPLAFSDFIFAAIGEELGLTGLMALLMVYGLLVERGLRTSIAARDPFSKLLAGGLSFLLAWQVFIIVGGVTNLIPLTGLVTPFMSQGGSALLANWILIALLVRMSDAARKPPPQAIQDEGLTQVFQR</sequence>
<dbReference type="PANTHER" id="PTHR30474:SF3">
    <property type="entry name" value="PEPTIDOGLYCAN GLYCOSYLTRANSFERASE RODA"/>
    <property type="match status" value="1"/>
</dbReference>
<gene>
    <name evidence="7" type="ORF">Pta02_68160</name>
</gene>
<evidence type="ECO:0000313" key="8">
    <source>
        <dbReference type="Proteomes" id="UP000634476"/>
    </source>
</evidence>
<comment type="subcellular location">
    <subcellularLocation>
        <location evidence="1">Membrane</location>
        <topology evidence="1">Multi-pass membrane protein</topology>
    </subcellularLocation>
</comment>
<dbReference type="PANTHER" id="PTHR30474">
    <property type="entry name" value="CELL CYCLE PROTEIN"/>
    <property type="match status" value="1"/>
</dbReference>
<accession>A0A8J3WXG3</accession>
<dbReference type="EMBL" id="BOOK01000056">
    <property type="protein sequence ID" value="GII04808.1"/>
    <property type="molecule type" value="Genomic_DNA"/>
</dbReference>
<feature type="transmembrane region" description="Helical" evidence="6">
    <location>
        <begin position="221"/>
        <end position="240"/>
    </location>
</feature>
<evidence type="ECO:0000256" key="5">
    <source>
        <dbReference type="ARBA" id="ARBA00023136"/>
    </source>
</evidence>
<keyword evidence="4 6" id="KW-1133">Transmembrane helix</keyword>
<feature type="transmembrane region" description="Helical" evidence="6">
    <location>
        <begin position="143"/>
        <end position="160"/>
    </location>
</feature>
<evidence type="ECO:0000256" key="3">
    <source>
        <dbReference type="ARBA" id="ARBA00022960"/>
    </source>
</evidence>
<comment type="caution">
    <text evidence="7">The sequence shown here is derived from an EMBL/GenBank/DDBJ whole genome shotgun (WGS) entry which is preliminary data.</text>
</comment>
<organism evidence="7 8">
    <name type="scientific">Planobispora takensis</name>
    <dbReference type="NCBI Taxonomy" id="1367882"/>
    <lineage>
        <taxon>Bacteria</taxon>
        <taxon>Bacillati</taxon>
        <taxon>Actinomycetota</taxon>
        <taxon>Actinomycetes</taxon>
        <taxon>Streptosporangiales</taxon>
        <taxon>Streptosporangiaceae</taxon>
        <taxon>Planobispora</taxon>
    </lineage>
</organism>
<name>A0A8J3WXG3_9ACTN</name>
<feature type="transmembrane region" description="Helical" evidence="6">
    <location>
        <begin position="172"/>
        <end position="200"/>
    </location>
</feature>
<dbReference type="GO" id="GO:0015648">
    <property type="term" value="F:lipid-linked peptidoglycan transporter activity"/>
    <property type="evidence" value="ECO:0007669"/>
    <property type="project" value="TreeGrafter"/>
</dbReference>
<keyword evidence="2 6" id="KW-0812">Transmembrane</keyword>
<dbReference type="Proteomes" id="UP000634476">
    <property type="component" value="Unassembled WGS sequence"/>
</dbReference>
<feature type="transmembrane region" description="Helical" evidence="6">
    <location>
        <begin position="25"/>
        <end position="42"/>
    </location>
</feature>
<dbReference type="AlphaFoldDB" id="A0A8J3WXG3"/>
<keyword evidence="8" id="KW-1185">Reference proteome</keyword>
<dbReference type="InterPro" id="IPR001182">
    <property type="entry name" value="FtsW/RodA"/>
</dbReference>
<evidence type="ECO:0000256" key="6">
    <source>
        <dbReference type="SAM" id="Phobius"/>
    </source>
</evidence>
<evidence type="ECO:0000256" key="1">
    <source>
        <dbReference type="ARBA" id="ARBA00004141"/>
    </source>
</evidence>
<feature type="transmembrane region" description="Helical" evidence="6">
    <location>
        <begin position="246"/>
        <end position="262"/>
    </location>
</feature>
<feature type="transmembrane region" description="Helical" evidence="6">
    <location>
        <begin position="422"/>
        <end position="441"/>
    </location>
</feature>
<evidence type="ECO:0000256" key="2">
    <source>
        <dbReference type="ARBA" id="ARBA00022692"/>
    </source>
</evidence>